<gene>
    <name evidence="1" type="ORF">DVH24_001232</name>
</gene>
<accession>A0A498K128</accession>
<reference evidence="1 2" key="1">
    <citation type="submission" date="2018-10" db="EMBL/GenBank/DDBJ databases">
        <title>A high-quality apple genome assembly.</title>
        <authorList>
            <person name="Hu J."/>
        </authorList>
    </citation>
    <scope>NUCLEOTIDE SEQUENCE [LARGE SCALE GENOMIC DNA]</scope>
    <source>
        <strain evidence="2">cv. HFTH1</strain>
        <tissue evidence="1">Young leaf</tissue>
    </source>
</reference>
<protein>
    <submittedName>
        <fullName evidence="1">Uncharacterized protein</fullName>
    </submittedName>
</protein>
<keyword evidence="2" id="KW-1185">Reference proteome</keyword>
<evidence type="ECO:0000313" key="1">
    <source>
        <dbReference type="EMBL" id="RXI00998.1"/>
    </source>
</evidence>
<dbReference type="EMBL" id="RDQH01000330">
    <property type="protein sequence ID" value="RXI00998.1"/>
    <property type="molecule type" value="Genomic_DNA"/>
</dbReference>
<proteinExistence type="predicted"/>
<comment type="caution">
    <text evidence="1">The sequence shown here is derived from an EMBL/GenBank/DDBJ whole genome shotgun (WGS) entry which is preliminary data.</text>
</comment>
<sequence>MAFSALSWTCWEREAEDEQKSADQDWVRSWVPMTFGLGGGFIYLGIDARELGLKESMSGCLEIELRED</sequence>
<dbReference type="AlphaFoldDB" id="A0A498K128"/>
<evidence type="ECO:0000313" key="2">
    <source>
        <dbReference type="Proteomes" id="UP000290289"/>
    </source>
</evidence>
<name>A0A498K128_MALDO</name>
<organism evidence="1 2">
    <name type="scientific">Malus domestica</name>
    <name type="common">Apple</name>
    <name type="synonym">Pyrus malus</name>
    <dbReference type="NCBI Taxonomy" id="3750"/>
    <lineage>
        <taxon>Eukaryota</taxon>
        <taxon>Viridiplantae</taxon>
        <taxon>Streptophyta</taxon>
        <taxon>Embryophyta</taxon>
        <taxon>Tracheophyta</taxon>
        <taxon>Spermatophyta</taxon>
        <taxon>Magnoliopsida</taxon>
        <taxon>eudicotyledons</taxon>
        <taxon>Gunneridae</taxon>
        <taxon>Pentapetalae</taxon>
        <taxon>rosids</taxon>
        <taxon>fabids</taxon>
        <taxon>Rosales</taxon>
        <taxon>Rosaceae</taxon>
        <taxon>Amygdaloideae</taxon>
        <taxon>Maleae</taxon>
        <taxon>Malus</taxon>
    </lineage>
</organism>
<dbReference type="Proteomes" id="UP000290289">
    <property type="component" value="Chromosome 4"/>
</dbReference>